<proteinExistence type="inferred from homology"/>
<feature type="chain" id="PRO_5014639370" evidence="4">
    <location>
        <begin position="24"/>
        <end position="299"/>
    </location>
</feature>
<feature type="domain" description="Solute-binding protein family 3/N-terminal" evidence="5">
    <location>
        <begin position="38"/>
        <end position="270"/>
    </location>
</feature>
<dbReference type="Pfam" id="PF00497">
    <property type="entry name" value="SBP_bac_3"/>
    <property type="match status" value="1"/>
</dbReference>
<dbReference type="InterPro" id="IPR051455">
    <property type="entry name" value="Bact_solute-bind_prot3"/>
</dbReference>
<evidence type="ECO:0000256" key="1">
    <source>
        <dbReference type="ARBA" id="ARBA00010333"/>
    </source>
</evidence>
<reference evidence="6 7" key="1">
    <citation type="submission" date="2017-10" db="EMBL/GenBank/DDBJ databases">
        <title>Two draft genome sequences of Pusillimonas sp. strains isolated from a nitrate- and radionuclide-contaminated groundwater in Russia.</title>
        <authorList>
            <person name="Grouzdev D.S."/>
            <person name="Tourova T.P."/>
            <person name="Goeva M.A."/>
            <person name="Babich T.L."/>
            <person name="Sokolova D.S."/>
            <person name="Abdullin R."/>
            <person name="Poltaraus A.B."/>
            <person name="Toshchakov S.V."/>
            <person name="Nazina T.N."/>
        </authorList>
    </citation>
    <scope>NUCLEOTIDE SEQUENCE [LARGE SCALE GENOMIC DNA]</scope>
    <source>
        <strain evidence="6 7">JR1/69-2-13</strain>
    </source>
</reference>
<evidence type="ECO:0000259" key="5">
    <source>
        <dbReference type="SMART" id="SM00062"/>
    </source>
</evidence>
<dbReference type="GO" id="GO:0030288">
    <property type="term" value="C:outer membrane-bounded periplasmic space"/>
    <property type="evidence" value="ECO:0007669"/>
    <property type="project" value="TreeGrafter"/>
</dbReference>
<dbReference type="GO" id="GO:0006865">
    <property type="term" value="P:amino acid transport"/>
    <property type="evidence" value="ECO:0007669"/>
    <property type="project" value="TreeGrafter"/>
</dbReference>
<feature type="signal peptide" evidence="4">
    <location>
        <begin position="1"/>
        <end position="23"/>
    </location>
</feature>
<dbReference type="PANTHER" id="PTHR30085:SF2">
    <property type="entry name" value="GLUTAMATE_ASPARTATE IMPORT SOLUTE-BINDING PROTEIN"/>
    <property type="match status" value="1"/>
</dbReference>
<evidence type="ECO:0000256" key="3">
    <source>
        <dbReference type="ARBA" id="ARBA00022729"/>
    </source>
</evidence>
<keyword evidence="3 4" id="KW-0732">Signal</keyword>
<dbReference type="RefSeq" id="WP_102069414.1">
    <property type="nucleotide sequence ID" value="NZ_PDNV01000004.1"/>
</dbReference>
<dbReference type="CDD" id="cd13688">
    <property type="entry name" value="PBP2_GltI_DEBP"/>
    <property type="match status" value="1"/>
</dbReference>
<dbReference type="InterPro" id="IPR001638">
    <property type="entry name" value="Solute-binding_3/MltF_N"/>
</dbReference>
<evidence type="ECO:0000256" key="4">
    <source>
        <dbReference type="SAM" id="SignalP"/>
    </source>
</evidence>
<dbReference type="Gene3D" id="3.40.190.10">
    <property type="entry name" value="Periplasmic binding protein-like II"/>
    <property type="match status" value="2"/>
</dbReference>
<evidence type="ECO:0000313" key="7">
    <source>
        <dbReference type="Proteomes" id="UP000234328"/>
    </source>
</evidence>
<dbReference type="EMBL" id="PDNV01000004">
    <property type="protein sequence ID" value="PLC54722.1"/>
    <property type="molecule type" value="Genomic_DNA"/>
</dbReference>
<dbReference type="GO" id="GO:0005576">
    <property type="term" value="C:extracellular region"/>
    <property type="evidence" value="ECO:0007669"/>
    <property type="project" value="TreeGrafter"/>
</dbReference>
<dbReference type="AlphaFoldDB" id="A0A2N4UI74"/>
<evidence type="ECO:0000256" key="2">
    <source>
        <dbReference type="ARBA" id="ARBA00022448"/>
    </source>
</evidence>
<accession>A0A2N4UI74</accession>
<dbReference type="OrthoDB" id="7240770at2"/>
<dbReference type="SMART" id="SM00062">
    <property type="entry name" value="PBPb"/>
    <property type="match status" value="1"/>
</dbReference>
<comment type="caution">
    <text evidence="6">The sequence shown here is derived from an EMBL/GenBank/DDBJ whole genome shotgun (WGS) entry which is preliminary data.</text>
</comment>
<evidence type="ECO:0000313" key="6">
    <source>
        <dbReference type="EMBL" id="PLC54722.1"/>
    </source>
</evidence>
<name>A0A2N4UI74_9BURK</name>
<gene>
    <name evidence="6" type="ORF">CR155_07775</name>
</gene>
<sequence>MKYVWTLAPILAALVGMAAPAYAQDVATTLKKVEETGTFTIATRAASIPFNYLDDDNKQAGFAWEIAQRVADKVKATVSRKDVQIRTMEVTPQTRIPLVANQTIDLECSSTTHSLERENQVNFSTSFFVVGTRMLVPASSRIRNWDDIAGKNVVVSAGTTAERLLRRLNENKKWNVNIVLGKDIDNTFMTVQTGRAAAALMDDMVLHSLVARSRDPKEWNVVGDVLQPEAYACMLRKGDTEFKSLVDGVITGMMKSGEITNLYNKYFLSPIKVRGGFNINAAMSPVIRDLIANPNDRVL</sequence>
<keyword evidence="2" id="KW-0813">Transport</keyword>
<dbReference type="PANTHER" id="PTHR30085">
    <property type="entry name" value="AMINO ACID ABC TRANSPORTER PERMEASE"/>
    <property type="match status" value="1"/>
</dbReference>
<organism evidence="6 7">
    <name type="scientific">Pollutimonas nitritireducens</name>
    <dbReference type="NCBI Taxonomy" id="2045209"/>
    <lineage>
        <taxon>Bacteria</taxon>
        <taxon>Pseudomonadati</taxon>
        <taxon>Pseudomonadota</taxon>
        <taxon>Betaproteobacteria</taxon>
        <taxon>Burkholderiales</taxon>
        <taxon>Alcaligenaceae</taxon>
        <taxon>Pollutimonas</taxon>
    </lineage>
</organism>
<dbReference type="SUPFAM" id="SSF53850">
    <property type="entry name" value="Periplasmic binding protein-like II"/>
    <property type="match status" value="1"/>
</dbReference>
<dbReference type="Proteomes" id="UP000234328">
    <property type="component" value="Unassembled WGS sequence"/>
</dbReference>
<keyword evidence="7" id="KW-1185">Reference proteome</keyword>
<comment type="similarity">
    <text evidence="1">Belongs to the bacterial solute-binding protein 3 family.</text>
</comment>
<protein>
    <submittedName>
        <fullName evidence="6">Glutamate/aspartate ABC transporter substrate-binding protein</fullName>
    </submittedName>
</protein>